<keyword evidence="2" id="KW-1185">Reference proteome</keyword>
<dbReference type="GeneID" id="87876316"/>
<evidence type="ECO:0000313" key="1">
    <source>
        <dbReference type="EMBL" id="KAK3497536.1"/>
    </source>
</evidence>
<dbReference type="Proteomes" id="UP001285908">
    <property type="component" value="Unassembled WGS sequence"/>
</dbReference>
<gene>
    <name evidence="1" type="ORF">B0T23DRAFT_402651</name>
</gene>
<sequence>MARTKYTPVPLSPVSAVAVVLGGASEIEELQPQNLWDGLSGVFTRPIAGAREEGTVGFLKGFGQGLGELVMKPTTGALEAPGFIFLGFYRELEKLGKADSKAQIVMGRLAQGEGEYVKLHKSERQRIVTAWRVCEGMAKGAAENAAERAETNNRLRLWGSALARARHGTGTILEPLELLETLELTGAEMGMDSSMDCPCITAETGHRLG</sequence>
<accession>A0AAJ0ID63</accession>
<reference evidence="1 2" key="1">
    <citation type="journal article" date="2023" name="Mol. Phylogenet. Evol.">
        <title>Genome-scale phylogeny and comparative genomics of the fungal order Sordariales.</title>
        <authorList>
            <person name="Hensen N."/>
            <person name="Bonometti L."/>
            <person name="Westerberg I."/>
            <person name="Brannstrom I.O."/>
            <person name="Guillou S."/>
            <person name="Cros-Aarteil S."/>
            <person name="Calhoun S."/>
            <person name="Haridas S."/>
            <person name="Kuo A."/>
            <person name="Mondo S."/>
            <person name="Pangilinan J."/>
            <person name="Riley R."/>
            <person name="LaButti K."/>
            <person name="Andreopoulos B."/>
            <person name="Lipzen A."/>
            <person name="Chen C."/>
            <person name="Yan M."/>
            <person name="Daum C."/>
            <person name="Ng V."/>
            <person name="Clum A."/>
            <person name="Steindorff A."/>
            <person name="Ohm R.A."/>
            <person name="Martin F."/>
            <person name="Silar P."/>
            <person name="Natvig D.O."/>
            <person name="Lalanne C."/>
            <person name="Gautier V."/>
            <person name="Ament-Velasquez S.L."/>
            <person name="Kruys A."/>
            <person name="Hutchinson M.I."/>
            <person name="Powell A.J."/>
            <person name="Barry K."/>
            <person name="Miller A.N."/>
            <person name="Grigoriev I.V."/>
            <person name="Debuchy R."/>
            <person name="Gladieux P."/>
            <person name="Hiltunen Thoren M."/>
            <person name="Johannesson H."/>
        </authorList>
    </citation>
    <scope>NUCLEOTIDE SEQUENCE [LARGE SCALE GENOMIC DNA]</scope>
    <source>
        <strain evidence="1 2">FGSC 10403</strain>
    </source>
</reference>
<evidence type="ECO:0000313" key="2">
    <source>
        <dbReference type="Proteomes" id="UP001285908"/>
    </source>
</evidence>
<dbReference type="AlphaFoldDB" id="A0AAJ0ID63"/>
<dbReference type="RefSeq" id="XP_062695800.1">
    <property type="nucleotide sequence ID" value="XM_062838694.1"/>
</dbReference>
<comment type="caution">
    <text evidence="1">The sequence shown here is derived from an EMBL/GenBank/DDBJ whole genome shotgun (WGS) entry which is preliminary data.</text>
</comment>
<proteinExistence type="predicted"/>
<organism evidence="1 2">
    <name type="scientific">Neurospora hispaniola</name>
    <dbReference type="NCBI Taxonomy" id="588809"/>
    <lineage>
        <taxon>Eukaryota</taxon>
        <taxon>Fungi</taxon>
        <taxon>Dikarya</taxon>
        <taxon>Ascomycota</taxon>
        <taxon>Pezizomycotina</taxon>
        <taxon>Sordariomycetes</taxon>
        <taxon>Sordariomycetidae</taxon>
        <taxon>Sordariales</taxon>
        <taxon>Sordariaceae</taxon>
        <taxon>Neurospora</taxon>
    </lineage>
</organism>
<protein>
    <submittedName>
        <fullName evidence="1">Uncharacterized protein</fullName>
    </submittedName>
</protein>
<dbReference type="EMBL" id="JAULSX010000002">
    <property type="protein sequence ID" value="KAK3497536.1"/>
    <property type="molecule type" value="Genomic_DNA"/>
</dbReference>
<name>A0AAJ0ID63_9PEZI</name>